<evidence type="ECO:0000256" key="1">
    <source>
        <dbReference type="SAM" id="Phobius"/>
    </source>
</evidence>
<feature type="transmembrane region" description="Helical" evidence="1">
    <location>
        <begin position="69"/>
        <end position="89"/>
    </location>
</feature>
<dbReference type="EMBL" id="NXLQ01000003">
    <property type="protein sequence ID" value="RDU66688.1"/>
    <property type="molecule type" value="Genomic_DNA"/>
</dbReference>
<feature type="transmembrane region" description="Helical" evidence="1">
    <location>
        <begin position="35"/>
        <end position="57"/>
    </location>
</feature>
<feature type="transmembrane region" description="Helical" evidence="1">
    <location>
        <begin position="95"/>
        <end position="114"/>
    </location>
</feature>
<dbReference type="OrthoDB" id="9097160at2"/>
<name>A0A3D8IN42_9HELI</name>
<keyword evidence="1" id="KW-0472">Membrane</keyword>
<dbReference type="RefSeq" id="WP_115542474.1">
    <property type="nucleotide sequence ID" value="NZ_NXLQ01000003.1"/>
</dbReference>
<comment type="caution">
    <text evidence="2">The sequence shown here is derived from an EMBL/GenBank/DDBJ whole genome shotgun (WGS) entry which is preliminary data.</text>
</comment>
<sequence>MIYYILALIMGLAVALQAPINSALGRDLQSSPIIAALISFFIGTICLAILAYYNGLFHASLFKALTTQTWWKFLGGVLGAFFVFGTIFLSPKIGLTSMFLVVLFGQLIMSMLLDNMGAFSLSVRPISWEKVSGICVVFAGLLLFFSREIVK</sequence>
<dbReference type="Proteomes" id="UP000256379">
    <property type="component" value="Unassembled WGS sequence"/>
</dbReference>
<evidence type="ECO:0000313" key="3">
    <source>
        <dbReference type="Proteomes" id="UP000256379"/>
    </source>
</evidence>
<evidence type="ECO:0000313" key="2">
    <source>
        <dbReference type="EMBL" id="RDU66688.1"/>
    </source>
</evidence>
<keyword evidence="3" id="KW-1185">Reference proteome</keyword>
<accession>A0A3D8IN42</accession>
<organism evidence="2 3">
    <name type="scientific">Helicobacter didelphidarum</name>
    <dbReference type="NCBI Taxonomy" id="2040648"/>
    <lineage>
        <taxon>Bacteria</taxon>
        <taxon>Pseudomonadati</taxon>
        <taxon>Campylobacterota</taxon>
        <taxon>Epsilonproteobacteria</taxon>
        <taxon>Campylobacterales</taxon>
        <taxon>Helicobacteraceae</taxon>
        <taxon>Helicobacter</taxon>
    </lineage>
</organism>
<reference evidence="2 3" key="1">
    <citation type="submission" date="2018-04" db="EMBL/GenBank/DDBJ databases">
        <title>Novel Campyloabacter and Helicobacter Species and Strains.</title>
        <authorList>
            <person name="Mannion A.J."/>
            <person name="Shen Z."/>
            <person name="Fox J.G."/>
        </authorList>
    </citation>
    <scope>NUCLEOTIDE SEQUENCE [LARGE SCALE GENOMIC DNA]</scope>
    <source>
        <strain evidence="2 3">MIT 17-337</strain>
    </source>
</reference>
<feature type="transmembrane region" description="Helical" evidence="1">
    <location>
        <begin position="126"/>
        <end position="145"/>
    </location>
</feature>
<proteinExistence type="predicted"/>
<gene>
    <name evidence="2" type="ORF">CQA53_02625</name>
</gene>
<dbReference type="AlphaFoldDB" id="A0A3D8IN42"/>
<dbReference type="InterPro" id="IPR006750">
    <property type="entry name" value="YdcZ"/>
</dbReference>
<dbReference type="PANTHER" id="PTHR34821:SF2">
    <property type="entry name" value="INNER MEMBRANE PROTEIN YDCZ"/>
    <property type="match status" value="1"/>
</dbReference>
<evidence type="ECO:0008006" key="4">
    <source>
        <dbReference type="Google" id="ProtNLM"/>
    </source>
</evidence>
<dbReference type="PANTHER" id="PTHR34821">
    <property type="entry name" value="INNER MEMBRANE PROTEIN YDCZ"/>
    <property type="match status" value="1"/>
</dbReference>
<keyword evidence="1" id="KW-0812">Transmembrane</keyword>
<keyword evidence="1" id="KW-1133">Transmembrane helix</keyword>
<dbReference type="GO" id="GO:0005886">
    <property type="term" value="C:plasma membrane"/>
    <property type="evidence" value="ECO:0007669"/>
    <property type="project" value="TreeGrafter"/>
</dbReference>
<protein>
    <recommendedName>
        <fullName evidence="4">EamA-like transporter family protein</fullName>
    </recommendedName>
</protein>
<dbReference type="Pfam" id="PF04657">
    <property type="entry name" value="DMT_YdcZ"/>
    <property type="match status" value="1"/>
</dbReference>